<reference evidence="4" key="1">
    <citation type="submission" date="2023-08" db="EMBL/GenBank/DDBJ databases">
        <authorList>
            <person name="Chen Y."/>
            <person name="Shah S."/>
            <person name="Dougan E. K."/>
            <person name="Thang M."/>
            <person name="Chan C."/>
        </authorList>
    </citation>
    <scope>NUCLEOTIDE SEQUENCE</scope>
</reference>
<keyword evidence="5" id="KW-1185">Reference proteome</keyword>
<name>A0AA36HVN9_9DINO</name>
<sequence>MMIRNLPEQLTQRDLLDELNKFGLAGLYDFCYLPRDFKSVENKGYAFVNFASPEAANMFRNSWHRRSFPADSALAGQQLVIMSADVQGLASNLKKWCGPRLRRIRNPELKPYVSSAALETEEPSPDSPHVAGHVGHFGHTSEHASAASHRVPPCRSPASSPAGSMSASPAASPGSKHVMQAMRAGAIVLQKARAMMPATDLQPFAMPKCPQAIRITTMDAADLIEKEAELAWKSRQYDLSKLAKTRTHFGPLGALPPKELPSQDPALKYVTREGSRPLLLPKVVPVARSASRHLCRLTTPARSSRCVSLSRGASSSASKVGDDRSHGKAEQSESRAAHAPHVAKASRYQKLIQLYERACMGGAPGPWMY</sequence>
<dbReference type="GO" id="GO:0003723">
    <property type="term" value="F:RNA binding"/>
    <property type="evidence" value="ECO:0007669"/>
    <property type="project" value="UniProtKB-UniRule"/>
</dbReference>
<comment type="caution">
    <text evidence="4">The sequence shown here is derived from an EMBL/GenBank/DDBJ whole genome shotgun (WGS) entry which is preliminary data.</text>
</comment>
<dbReference type="AlphaFoldDB" id="A0AA36HVN9"/>
<dbReference type="SUPFAM" id="SSF54928">
    <property type="entry name" value="RNA-binding domain, RBD"/>
    <property type="match status" value="1"/>
</dbReference>
<feature type="compositionally biased region" description="Basic and acidic residues" evidence="2">
    <location>
        <begin position="320"/>
        <end position="336"/>
    </location>
</feature>
<dbReference type="InterPro" id="IPR035979">
    <property type="entry name" value="RBD_domain_sf"/>
</dbReference>
<dbReference type="PROSITE" id="PS50102">
    <property type="entry name" value="RRM"/>
    <property type="match status" value="1"/>
</dbReference>
<organism evidence="4 5">
    <name type="scientific">Effrenium voratum</name>
    <dbReference type="NCBI Taxonomy" id="2562239"/>
    <lineage>
        <taxon>Eukaryota</taxon>
        <taxon>Sar</taxon>
        <taxon>Alveolata</taxon>
        <taxon>Dinophyceae</taxon>
        <taxon>Suessiales</taxon>
        <taxon>Symbiodiniaceae</taxon>
        <taxon>Effrenium</taxon>
    </lineage>
</organism>
<evidence type="ECO:0000256" key="1">
    <source>
        <dbReference type="PROSITE-ProRule" id="PRU00176"/>
    </source>
</evidence>
<dbReference type="Gene3D" id="3.30.70.330">
    <property type="match status" value="1"/>
</dbReference>
<dbReference type="InterPro" id="IPR000504">
    <property type="entry name" value="RRM_dom"/>
</dbReference>
<dbReference type="Pfam" id="PF04059">
    <property type="entry name" value="RRM_2"/>
    <property type="match status" value="1"/>
</dbReference>
<feature type="region of interest" description="Disordered" evidence="2">
    <location>
        <begin position="117"/>
        <end position="177"/>
    </location>
</feature>
<feature type="compositionally biased region" description="Low complexity" evidence="2">
    <location>
        <begin position="156"/>
        <end position="175"/>
    </location>
</feature>
<gene>
    <name evidence="4" type="ORF">EVOR1521_LOCUS5116</name>
</gene>
<dbReference type="Proteomes" id="UP001178507">
    <property type="component" value="Unassembled WGS sequence"/>
</dbReference>
<dbReference type="InterPro" id="IPR007201">
    <property type="entry name" value="Mei2-like_Rrm_C"/>
</dbReference>
<feature type="region of interest" description="Disordered" evidence="2">
    <location>
        <begin position="306"/>
        <end position="342"/>
    </location>
</feature>
<evidence type="ECO:0000256" key="2">
    <source>
        <dbReference type="SAM" id="MobiDB-lite"/>
    </source>
</evidence>
<dbReference type="EMBL" id="CAUJNA010000348">
    <property type="protein sequence ID" value="CAJ1375936.1"/>
    <property type="molecule type" value="Genomic_DNA"/>
</dbReference>
<evidence type="ECO:0000259" key="3">
    <source>
        <dbReference type="PROSITE" id="PS50102"/>
    </source>
</evidence>
<feature type="compositionally biased region" description="Low complexity" evidence="2">
    <location>
        <begin position="306"/>
        <end position="319"/>
    </location>
</feature>
<evidence type="ECO:0000313" key="5">
    <source>
        <dbReference type="Proteomes" id="UP001178507"/>
    </source>
</evidence>
<keyword evidence="1" id="KW-0694">RNA-binding</keyword>
<dbReference type="InterPro" id="IPR012677">
    <property type="entry name" value="Nucleotide-bd_a/b_plait_sf"/>
</dbReference>
<evidence type="ECO:0000313" key="4">
    <source>
        <dbReference type="EMBL" id="CAJ1375936.1"/>
    </source>
</evidence>
<proteinExistence type="predicted"/>
<protein>
    <recommendedName>
        <fullName evidence="3">RRM domain-containing protein</fullName>
    </recommendedName>
</protein>
<feature type="domain" description="RRM" evidence="3">
    <location>
        <begin position="1"/>
        <end position="86"/>
    </location>
</feature>
<accession>A0AA36HVN9</accession>